<dbReference type="SMART" id="SM01227">
    <property type="entry name" value="GCK"/>
    <property type="match status" value="1"/>
</dbReference>
<dbReference type="Pfam" id="PF07802">
    <property type="entry name" value="GCK"/>
    <property type="match status" value="1"/>
</dbReference>
<dbReference type="EMBL" id="CACRSJ010000105">
    <property type="protein sequence ID" value="VYS51902.1"/>
    <property type="molecule type" value="Genomic_DNA"/>
</dbReference>
<evidence type="ECO:0000313" key="4">
    <source>
        <dbReference type="Proteomes" id="UP000426265"/>
    </source>
</evidence>
<name>A0A654EWH9_ARATH</name>
<dbReference type="PANTHER" id="PTHR34357">
    <property type="entry name" value="F7A19.14 PROTEIN-RELATED"/>
    <property type="match status" value="1"/>
</dbReference>
<proteinExistence type="predicted"/>
<dbReference type="ExpressionAtlas" id="A0A654EWH9">
    <property type="expression patterns" value="baseline and differential"/>
</dbReference>
<feature type="region of interest" description="Disordered" evidence="1">
    <location>
        <begin position="1"/>
        <end position="60"/>
    </location>
</feature>
<feature type="domain" description="GCK" evidence="2">
    <location>
        <begin position="61"/>
        <end position="130"/>
    </location>
</feature>
<evidence type="ECO:0000313" key="3">
    <source>
        <dbReference type="EMBL" id="VYS51902.1"/>
    </source>
</evidence>
<sequence>MSSMNANAENSESKPKSGNDPLNHQGGDSSAASEDPNKSKTVSSDDDLSETNKEKEEEDCGECWLSWYLKKGDCKDAFIEVDHCREVKDDGTNCRDARLKLITCMYTNVDYYGPFLAMQKEMRTQSLKELEQGEEAAAAAKKKEEEEETKGKFGF</sequence>
<protein>
    <recommendedName>
        <fullName evidence="2">GCK domain-containing protein</fullName>
    </recommendedName>
</protein>
<organism evidence="3 4">
    <name type="scientific">Arabidopsis thaliana</name>
    <name type="common">Mouse-ear cress</name>
    <dbReference type="NCBI Taxonomy" id="3702"/>
    <lineage>
        <taxon>Eukaryota</taxon>
        <taxon>Viridiplantae</taxon>
        <taxon>Streptophyta</taxon>
        <taxon>Embryophyta</taxon>
        <taxon>Tracheophyta</taxon>
        <taxon>Spermatophyta</taxon>
        <taxon>Magnoliopsida</taxon>
        <taxon>eudicotyledons</taxon>
        <taxon>Gunneridae</taxon>
        <taxon>Pentapetalae</taxon>
        <taxon>rosids</taxon>
        <taxon>malvids</taxon>
        <taxon>Brassicales</taxon>
        <taxon>Brassicaceae</taxon>
        <taxon>Camelineae</taxon>
        <taxon>Arabidopsis</taxon>
    </lineage>
</organism>
<dbReference type="AlphaFoldDB" id="A0A654EWH9"/>
<reference evidence="3 4" key="1">
    <citation type="submission" date="2019-11" db="EMBL/GenBank/DDBJ databases">
        <authorList>
            <person name="Jiao W.-B."/>
            <person name="Schneeberger K."/>
        </authorList>
    </citation>
    <scope>NUCLEOTIDE SEQUENCE [LARGE SCALE GENOMIC DNA]</scope>
    <source>
        <strain evidence="4">cv. An-1</strain>
    </source>
</reference>
<dbReference type="PANTHER" id="PTHR34357:SF14">
    <property type="entry name" value="F7A19.14 PROTEIN-RELATED"/>
    <property type="match status" value="1"/>
</dbReference>
<dbReference type="Proteomes" id="UP000426265">
    <property type="component" value="Unassembled WGS sequence"/>
</dbReference>
<evidence type="ECO:0000259" key="2">
    <source>
        <dbReference type="SMART" id="SM01227"/>
    </source>
</evidence>
<accession>A0A654EWH9</accession>
<feature type="region of interest" description="Disordered" evidence="1">
    <location>
        <begin position="133"/>
        <end position="155"/>
    </location>
</feature>
<dbReference type="InterPro" id="IPR012891">
    <property type="entry name" value="GCK_dom"/>
</dbReference>
<feature type="compositionally biased region" description="Low complexity" evidence="1">
    <location>
        <begin position="1"/>
        <end position="10"/>
    </location>
</feature>
<evidence type="ECO:0000256" key="1">
    <source>
        <dbReference type="SAM" id="MobiDB-lite"/>
    </source>
</evidence>
<feature type="compositionally biased region" description="Polar residues" evidence="1">
    <location>
        <begin position="20"/>
        <end position="32"/>
    </location>
</feature>
<gene>
    <name evidence="3" type="ORF">AN1_LOCUS7367</name>
</gene>